<name>A0A4Y2U399_ARAVE</name>
<gene>
    <name evidence="1" type="ORF">AVEN_35210_1</name>
</gene>
<comment type="caution">
    <text evidence="1">The sequence shown here is derived from an EMBL/GenBank/DDBJ whole genome shotgun (WGS) entry which is preliminary data.</text>
</comment>
<reference evidence="1 2" key="1">
    <citation type="journal article" date="2019" name="Sci. Rep.">
        <title>Orb-weaving spider Araneus ventricosus genome elucidates the spidroin gene catalogue.</title>
        <authorList>
            <person name="Kono N."/>
            <person name="Nakamura H."/>
            <person name="Ohtoshi R."/>
            <person name="Moran D.A.P."/>
            <person name="Shinohara A."/>
            <person name="Yoshida Y."/>
            <person name="Fujiwara M."/>
            <person name="Mori M."/>
            <person name="Tomita M."/>
            <person name="Arakawa K."/>
        </authorList>
    </citation>
    <scope>NUCLEOTIDE SEQUENCE [LARGE SCALE GENOMIC DNA]</scope>
</reference>
<accession>A0A4Y2U399</accession>
<sequence>MGDSVFDLEATIDELGCNIDRFLISKSSIQRIERKTGKEPMENIKLLSKTVPDGDLTLGRLFPALSARKSKEERLPIVMYGLKNNSLLCQIILPAKNRHRLFGRRS</sequence>
<evidence type="ECO:0000313" key="1">
    <source>
        <dbReference type="EMBL" id="GBO06130.1"/>
    </source>
</evidence>
<organism evidence="1 2">
    <name type="scientific">Araneus ventricosus</name>
    <name type="common">Orbweaver spider</name>
    <name type="synonym">Epeira ventricosa</name>
    <dbReference type="NCBI Taxonomy" id="182803"/>
    <lineage>
        <taxon>Eukaryota</taxon>
        <taxon>Metazoa</taxon>
        <taxon>Ecdysozoa</taxon>
        <taxon>Arthropoda</taxon>
        <taxon>Chelicerata</taxon>
        <taxon>Arachnida</taxon>
        <taxon>Araneae</taxon>
        <taxon>Araneomorphae</taxon>
        <taxon>Entelegynae</taxon>
        <taxon>Araneoidea</taxon>
        <taxon>Araneidae</taxon>
        <taxon>Araneus</taxon>
    </lineage>
</organism>
<keyword evidence="2" id="KW-1185">Reference proteome</keyword>
<dbReference type="EMBL" id="BGPR01032547">
    <property type="protein sequence ID" value="GBO06130.1"/>
    <property type="molecule type" value="Genomic_DNA"/>
</dbReference>
<protein>
    <submittedName>
        <fullName evidence="1">Uncharacterized protein</fullName>
    </submittedName>
</protein>
<proteinExistence type="predicted"/>
<dbReference type="Proteomes" id="UP000499080">
    <property type="component" value="Unassembled WGS sequence"/>
</dbReference>
<dbReference type="AlphaFoldDB" id="A0A4Y2U399"/>
<evidence type="ECO:0000313" key="2">
    <source>
        <dbReference type="Proteomes" id="UP000499080"/>
    </source>
</evidence>